<dbReference type="AlphaFoldDB" id="A0AAV2Z6U7"/>
<protein>
    <submittedName>
        <fullName evidence="1">Uncharacterized protein</fullName>
    </submittedName>
</protein>
<evidence type="ECO:0000313" key="1">
    <source>
        <dbReference type="EMBL" id="DBA01053.1"/>
    </source>
</evidence>
<keyword evidence="2" id="KW-1185">Reference proteome</keyword>
<organism evidence="1 2">
    <name type="scientific">Lagenidium giganteum</name>
    <dbReference type="NCBI Taxonomy" id="4803"/>
    <lineage>
        <taxon>Eukaryota</taxon>
        <taxon>Sar</taxon>
        <taxon>Stramenopiles</taxon>
        <taxon>Oomycota</taxon>
        <taxon>Peronosporomycetes</taxon>
        <taxon>Pythiales</taxon>
        <taxon>Pythiaceae</taxon>
    </lineage>
</organism>
<dbReference type="EMBL" id="DAKRPA010000054">
    <property type="protein sequence ID" value="DBA01053.1"/>
    <property type="molecule type" value="Genomic_DNA"/>
</dbReference>
<evidence type="ECO:0000313" key="2">
    <source>
        <dbReference type="Proteomes" id="UP001146120"/>
    </source>
</evidence>
<reference evidence="1" key="2">
    <citation type="journal article" date="2023" name="Microbiol Resour">
        <title>Decontamination and Annotation of the Draft Genome Sequence of the Oomycete Lagenidium giganteum ARSEF 373.</title>
        <authorList>
            <person name="Morgan W.R."/>
            <person name="Tartar A."/>
        </authorList>
    </citation>
    <scope>NUCLEOTIDE SEQUENCE</scope>
    <source>
        <strain evidence="1">ARSEF 373</strain>
    </source>
</reference>
<gene>
    <name evidence="1" type="ORF">N0F65_002663</name>
</gene>
<comment type="caution">
    <text evidence="1">The sequence shown here is derived from an EMBL/GenBank/DDBJ whole genome shotgun (WGS) entry which is preliminary data.</text>
</comment>
<name>A0AAV2Z6U7_9STRA</name>
<reference evidence="1" key="1">
    <citation type="submission" date="2022-11" db="EMBL/GenBank/DDBJ databases">
        <authorList>
            <person name="Morgan W.R."/>
            <person name="Tartar A."/>
        </authorList>
    </citation>
    <scope>NUCLEOTIDE SEQUENCE</scope>
    <source>
        <strain evidence="1">ARSEF 373</strain>
    </source>
</reference>
<proteinExistence type="predicted"/>
<dbReference type="Proteomes" id="UP001146120">
    <property type="component" value="Unassembled WGS sequence"/>
</dbReference>
<accession>A0AAV2Z6U7</accession>
<sequence length="110" mass="12900">MLQRLYFHHISVVGPPGVRRTRALVTIRVPSEVDHFITKPAVGHILLLRHEQQQQEYPKHRLPDPRTANHKNANRFWMISSRSQHSCRMYKPCGLMYRRLSVGYPTMSSP</sequence>